<evidence type="ECO:0000313" key="3">
    <source>
        <dbReference type="Proteomes" id="UP001549320"/>
    </source>
</evidence>
<feature type="compositionally biased region" description="Polar residues" evidence="1">
    <location>
        <begin position="70"/>
        <end position="85"/>
    </location>
</feature>
<feature type="compositionally biased region" description="Basic and acidic residues" evidence="1">
    <location>
        <begin position="44"/>
        <end position="56"/>
    </location>
</feature>
<evidence type="ECO:0000313" key="2">
    <source>
        <dbReference type="EMBL" id="MET4576209.1"/>
    </source>
</evidence>
<evidence type="ECO:0000256" key="1">
    <source>
        <dbReference type="SAM" id="MobiDB-lite"/>
    </source>
</evidence>
<feature type="compositionally biased region" description="Basic and acidic residues" evidence="1">
    <location>
        <begin position="1"/>
        <end position="19"/>
    </location>
</feature>
<keyword evidence="3" id="KW-1185">Reference proteome</keyword>
<dbReference type="EMBL" id="JBEPSH010000002">
    <property type="protein sequence ID" value="MET4576209.1"/>
    <property type="molecule type" value="Genomic_DNA"/>
</dbReference>
<sequence>MVRSQRLDPWSKHPRDKPRQQISGQTLHSYPRVNEQPTRNSAEVARRGPKEPREQSTHYPHSHSAPEVRVSTSLTSVSKGNGPVQ</sequence>
<feature type="region of interest" description="Disordered" evidence="1">
    <location>
        <begin position="1"/>
        <end position="85"/>
    </location>
</feature>
<dbReference type="Proteomes" id="UP001549320">
    <property type="component" value="Unassembled WGS sequence"/>
</dbReference>
<accession>A0ABV2Q592</accession>
<gene>
    <name evidence="2" type="ORF">ABIE13_001309</name>
</gene>
<name>A0ABV2Q592_9BURK</name>
<reference evidence="2 3" key="1">
    <citation type="submission" date="2024-06" db="EMBL/GenBank/DDBJ databases">
        <title>Sorghum-associated microbial communities from plants grown in Nebraska, USA.</title>
        <authorList>
            <person name="Schachtman D."/>
        </authorList>
    </citation>
    <scope>NUCLEOTIDE SEQUENCE [LARGE SCALE GENOMIC DNA]</scope>
    <source>
        <strain evidence="2 3">2709</strain>
    </source>
</reference>
<protein>
    <submittedName>
        <fullName evidence="2">Uncharacterized protein</fullName>
    </submittedName>
</protein>
<organism evidence="2 3">
    <name type="scientific">Ottowia thiooxydans</name>
    <dbReference type="NCBI Taxonomy" id="219182"/>
    <lineage>
        <taxon>Bacteria</taxon>
        <taxon>Pseudomonadati</taxon>
        <taxon>Pseudomonadota</taxon>
        <taxon>Betaproteobacteria</taxon>
        <taxon>Burkholderiales</taxon>
        <taxon>Comamonadaceae</taxon>
        <taxon>Ottowia</taxon>
    </lineage>
</organism>
<proteinExistence type="predicted"/>
<comment type="caution">
    <text evidence="2">The sequence shown here is derived from an EMBL/GenBank/DDBJ whole genome shotgun (WGS) entry which is preliminary data.</text>
</comment>